<dbReference type="Pfam" id="PF01063">
    <property type="entry name" value="Aminotran_4"/>
    <property type="match status" value="1"/>
</dbReference>
<dbReference type="Gene3D" id="3.30.470.10">
    <property type="match status" value="1"/>
</dbReference>
<keyword evidence="4" id="KW-0663">Pyridoxal phosphate</keyword>
<keyword evidence="12" id="KW-1185">Reference proteome</keyword>
<organism evidence="11 12">
    <name type="scientific">Balneatrix alpica</name>
    <dbReference type="NCBI Taxonomy" id="75684"/>
    <lineage>
        <taxon>Bacteria</taxon>
        <taxon>Pseudomonadati</taxon>
        <taxon>Pseudomonadota</taxon>
        <taxon>Gammaproteobacteria</taxon>
        <taxon>Oceanospirillales</taxon>
        <taxon>Balneatrichaceae</taxon>
        <taxon>Balneatrix</taxon>
    </lineage>
</organism>
<evidence type="ECO:0000256" key="8">
    <source>
        <dbReference type="ARBA" id="ARBA00035676"/>
    </source>
</evidence>
<keyword evidence="5" id="KW-0289">Folate biosynthesis</keyword>
<comment type="catalytic activity">
    <reaction evidence="9">
        <text>4-amino-4-deoxychorismate = 4-aminobenzoate + pyruvate + H(+)</text>
        <dbReference type="Rhea" id="RHEA:16201"/>
        <dbReference type="ChEBI" id="CHEBI:15361"/>
        <dbReference type="ChEBI" id="CHEBI:15378"/>
        <dbReference type="ChEBI" id="CHEBI:17836"/>
        <dbReference type="ChEBI" id="CHEBI:58406"/>
        <dbReference type="EC" id="4.1.3.38"/>
    </reaction>
</comment>
<comment type="cofactor">
    <cofactor evidence="1">
        <name>pyridoxal 5'-phosphate</name>
        <dbReference type="ChEBI" id="CHEBI:597326"/>
    </cofactor>
</comment>
<dbReference type="EMBL" id="JBHLZN010000001">
    <property type="protein sequence ID" value="MFB9885128.1"/>
    <property type="molecule type" value="Genomic_DNA"/>
</dbReference>
<evidence type="ECO:0000313" key="11">
    <source>
        <dbReference type="EMBL" id="MFB9885128.1"/>
    </source>
</evidence>
<sequence>MLFALVNGQPATAISVQERGLAYGDGLFETLKVAAGHLCFWPYHWQRLQQGMQRLGMLIPVDFEDQLLADIRRALASVQEPDLVLKLIITRGAGGRGYLATTDLELTRVVMLSQHKPMERAQRQQGIKVGLCQTALARQPLLAGIKHLNRLEQVLARREWAATDWQEGLVCDTQANLVSGTLSNVFLFLDGRWQTPSIEYAGIAGTRRRWVLERWSVQENQLLTEQLQAVEQGFICNALMGIVPIAELAGRQLLVTEQILSLQAALEKSEQSC</sequence>
<keyword evidence="6 11" id="KW-0456">Lyase</keyword>
<comment type="caution">
    <text evidence="11">The sequence shown here is derived from an EMBL/GenBank/DDBJ whole genome shotgun (WGS) entry which is preliminary data.</text>
</comment>
<dbReference type="NCBIfam" id="TIGR03461">
    <property type="entry name" value="pabC_Proteo"/>
    <property type="match status" value="1"/>
</dbReference>
<evidence type="ECO:0000256" key="7">
    <source>
        <dbReference type="ARBA" id="ARBA00035633"/>
    </source>
</evidence>
<dbReference type="EC" id="4.1.3.38" evidence="8 10"/>
<dbReference type="Gene3D" id="3.20.10.10">
    <property type="entry name" value="D-amino Acid Aminotransferase, subunit A, domain 2"/>
    <property type="match status" value="1"/>
</dbReference>
<dbReference type="InterPro" id="IPR036038">
    <property type="entry name" value="Aminotransferase-like"/>
</dbReference>
<comment type="pathway">
    <text evidence="7">Cofactor biosynthesis; tetrahydrofolate biosynthesis; 4-aminobenzoate from chorismate: step 2/2.</text>
</comment>
<dbReference type="PANTHER" id="PTHR42743:SF2">
    <property type="entry name" value="AMINODEOXYCHORISMATE LYASE"/>
    <property type="match status" value="1"/>
</dbReference>
<evidence type="ECO:0000256" key="2">
    <source>
        <dbReference type="ARBA" id="ARBA00009320"/>
    </source>
</evidence>
<dbReference type="GO" id="GO:0008696">
    <property type="term" value="F:4-amino-4-deoxychorismate lyase activity"/>
    <property type="evidence" value="ECO:0007669"/>
    <property type="project" value="UniProtKB-EC"/>
</dbReference>
<accession>A0ABV5Z778</accession>
<protein>
    <recommendedName>
        <fullName evidence="8 10">Aminodeoxychorismate lyase</fullName>
        <ecNumber evidence="8 10">4.1.3.38</ecNumber>
    </recommendedName>
</protein>
<evidence type="ECO:0000256" key="5">
    <source>
        <dbReference type="ARBA" id="ARBA00022909"/>
    </source>
</evidence>
<dbReference type="InterPro" id="IPR043131">
    <property type="entry name" value="BCAT-like_N"/>
</dbReference>
<evidence type="ECO:0000256" key="1">
    <source>
        <dbReference type="ARBA" id="ARBA00001933"/>
    </source>
</evidence>
<dbReference type="PANTHER" id="PTHR42743">
    <property type="entry name" value="AMINO-ACID AMINOTRANSFERASE"/>
    <property type="match status" value="1"/>
</dbReference>
<dbReference type="InterPro" id="IPR017824">
    <property type="entry name" value="Aminodeoxychorismate_lyase_IV"/>
</dbReference>
<dbReference type="InterPro" id="IPR043132">
    <property type="entry name" value="BCAT-like_C"/>
</dbReference>
<evidence type="ECO:0000256" key="9">
    <source>
        <dbReference type="ARBA" id="ARBA00049529"/>
    </source>
</evidence>
<dbReference type="SUPFAM" id="SSF56752">
    <property type="entry name" value="D-aminoacid aminotransferase-like PLP-dependent enzymes"/>
    <property type="match status" value="1"/>
</dbReference>
<dbReference type="InterPro" id="IPR001544">
    <property type="entry name" value="Aminotrans_IV"/>
</dbReference>
<dbReference type="RefSeq" id="WP_051527732.1">
    <property type="nucleotide sequence ID" value="NZ_JBHLZN010000001.1"/>
</dbReference>
<dbReference type="InterPro" id="IPR050571">
    <property type="entry name" value="Class-IV_PLP-Dep_Aminotrnsfr"/>
</dbReference>
<evidence type="ECO:0000313" key="12">
    <source>
        <dbReference type="Proteomes" id="UP001589628"/>
    </source>
</evidence>
<evidence type="ECO:0000256" key="3">
    <source>
        <dbReference type="ARBA" id="ARBA00011738"/>
    </source>
</evidence>
<gene>
    <name evidence="11" type="primary">pabC</name>
    <name evidence="11" type="ORF">ACFFLH_01705</name>
</gene>
<comment type="similarity">
    <text evidence="2">Belongs to the class-IV pyridoxal-phosphate-dependent aminotransferase family.</text>
</comment>
<name>A0ABV5Z778_9GAMM</name>
<proteinExistence type="inferred from homology"/>
<comment type="subunit">
    <text evidence="3">Homodimer.</text>
</comment>
<evidence type="ECO:0000256" key="6">
    <source>
        <dbReference type="ARBA" id="ARBA00023239"/>
    </source>
</evidence>
<dbReference type="Proteomes" id="UP001589628">
    <property type="component" value="Unassembled WGS sequence"/>
</dbReference>
<evidence type="ECO:0000256" key="4">
    <source>
        <dbReference type="ARBA" id="ARBA00022898"/>
    </source>
</evidence>
<evidence type="ECO:0000256" key="10">
    <source>
        <dbReference type="NCBIfam" id="TIGR03461"/>
    </source>
</evidence>
<reference evidence="11 12" key="1">
    <citation type="submission" date="2024-09" db="EMBL/GenBank/DDBJ databases">
        <authorList>
            <person name="Sun Q."/>
            <person name="Mori K."/>
        </authorList>
    </citation>
    <scope>NUCLEOTIDE SEQUENCE [LARGE SCALE GENOMIC DNA]</scope>
    <source>
        <strain evidence="11 12">ATCC 51285</strain>
    </source>
</reference>